<keyword evidence="3" id="KW-1185">Reference proteome</keyword>
<name>A0ABD3J824_EUCGL</name>
<dbReference type="AlphaFoldDB" id="A0ABD3J824"/>
<evidence type="ECO:0000313" key="3">
    <source>
        <dbReference type="Proteomes" id="UP001634007"/>
    </source>
</evidence>
<accession>A0ABD3J824</accession>
<sequence>MRKAFLLACAILMLFALLFLPSTEARALLQKDPTKPGCGRQPGGRYRPYTPCPVKPSPPTCGLYVRQCRPPVIPKGP</sequence>
<gene>
    <name evidence="2" type="ORF">ACJRO7_035642</name>
</gene>
<protein>
    <submittedName>
        <fullName evidence="2">Uncharacterized protein</fullName>
    </submittedName>
</protein>
<dbReference type="Proteomes" id="UP001634007">
    <property type="component" value="Unassembled WGS sequence"/>
</dbReference>
<feature type="chain" id="PRO_5044777253" evidence="1">
    <location>
        <begin position="26"/>
        <end position="77"/>
    </location>
</feature>
<comment type="caution">
    <text evidence="2">The sequence shown here is derived from an EMBL/GenBank/DDBJ whole genome shotgun (WGS) entry which is preliminary data.</text>
</comment>
<feature type="signal peptide" evidence="1">
    <location>
        <begin position="1"/>
        <end position="25"/>
    </location>
</feature>
<dbReference type="EMBL" id="JBJKBG010000009">
    <property type="protein sequence ID" value="KAL3723492.1"/>
    <property type="molecule type" value="Genomic_DNA"/>
</dbReference>
<evidence type="ECO:0000256" key="1">
    <source>
        <dbReference type="SAM" id="SignalP"/>
    </source>
</evidence>
<reference evidence="2 3" key="1">
    <citation type="submission" date="2024-11" db="EMBL/GenBank/DDBJ databases">
        <title>Chromosome-level genome assembly of Eucalyptus globulus Labill. provides insights into its genome evolution.</title>
        <authorList>
            <person name="Li X."/>
        </authorList>
    </citation>
    <scope>NUCLEOTIDE SEQUENCE [LARGE SCALE GENOMIC DNA]</scope>
    <source>
        <strain evidence="2">CL2024</strain>
        <tissue evidence="2">Fresh tender leaves</tissue>
    </source>
</reference>
<proteinExistence type="predicted"/>
<organism evidence="2 3">
    <name type="scientific">Eucalyptus globulus</name>
    <name type="common">Tasmanian blue gum</name>
    <dbReference type="NCBI Taxonomy" id="34317"/>
    <lineage>
        <taxon>Eukaryota</taxon>
        <taxon>Viridiplantae</taxon>
        <taxon>Streptophyta</taxon>
        <taxon>Embryophyta</taxon>
        <taxon>Tracheophyta</taxon>
        <taxon>Spermatophyta</taxon>
        <taxon>Magnoliopsida</taxon>
        <taxon>eudicotyledons</taxon>
        <taxon>Gunneridae</taxon>
        <taxon>Pentapetalae</taxon>
        <taxon>rosids</taxon>
        <taxon>malvids</taxon>
        <taxon>Myrtales</taxon>
        <taxon>Myrtaceae</taxon>
        <taxon>Myrtoideae</taxon>
        <taxon>Eucalypteae</taxon>
        <taxon>Eucalyptus</taxon>
    </lineage>
</organism>
<evidence type="ECO:0000313" key="2">
    <source>
        <dbReference type="EMBL" id="KAL3723492.1"/>
    </source>
</evidence>
<keyword evidence="1" id="KW-0732">Signal</keyword>